<dbReference type="Gene3D" id="3.40.190.10">
    <property type="entry name" value="Periplasmic binding protein-like II"/>
    <property type="match status" value="2"/>
</dbReference>
<organism evidence="2 3">
    <name type="scientific">Aquipuribacter nitratireducens</name>
    <dbReference type="NCBI Taxonomy" id="650104"/>
    <lineage>
        <taxon>Bacteria</taxon>
        <taxon>Bacillati</taxon>
        <taxon>Actinomycetota</taxon>
        <taxon>Actinomycetes</taxon>
        <taxon>Micrococcales</taxon>
        <taxon>Intrasporangiaceae</taxon>
        <taxon>Aquipuribacter</taxon>
    </lineage>
</organism>
<keyword evidence="3" id="KW-1185">Reference proteome</keyword>
<reference evidence="3" key="1">
    <citation type="journal article" date="2019" name="Int. J. Syst. Evol. Microbiol.">
        <title>The Global Catalogue of Microorganisms (GCM) 10K type strain sequencing project: providing services to taxonomists for standard genome sequencing and annotation.</title>
        <authorList>
            <consortium name="The Broad Institute Genomics Platform"/>
            <consortium name="The Broad Institute Genome Sequencing Center for Infectious Disease"/>
            <person name="Wu L."/>
            <person name="Ma J."/>
        </authorList>
    </citation>
    <scope>NUCLEOTIDE SEQUENCE [LARGE SCALE GENOMIC DNA]</scope>
    <source>
        <strain evidence="3">CCUG 43114</strain>
    </source>
</reference>
<gene>
    <name evidence="2" type="ORF">ACFPJ6_13200</name>
</gene>
<dbReference type="InterPro" id="IPR050490">
    <property type="entry name" value="Bact_solute-bd_prot1"/>
</dbReference>
<sequence length="438" mass="45663">MTRNRTLFAAAALGLSATLVAACGGDDATTAGGGASEAAGGSSGEDVTLTWWHNGNNDPALGYWQGIADEYEAQNPNVSIEISALQNEDLRTRLTAALQSNDPPDLFQQWGGGEMQQQVESGLLMDLTDEIPDAIEPVGGSAAGWTVDDRVYGLPFSLGVVGVWYNQALFEEAGISETPETLEEFLSVTAQLKDAGITPVAVGAADKWPAAHWWYYAAVRECDQDTLEEAGQTFDFSDPCFVRAGEVVQEIVEAEPFNEGYLGTSAQQGATSSAGLLATGEVAMELMGHWNPSVMEGLTEDGTGLGEDLGWFPFPTTDGEGDPTAALGGGDGFSCSAQAPPECADFLAFVMSPENQEGFGGTGIGIPTVAGTQEAVADENLAVLADYRDEAPYVQLYLDTAYGPNVGGALNDAVALLFAGEATPEDVVEAVEAAAATQ</sequence>
<dbReference type="SUPFAM" id="SSF53850">
    <property type="entry name" value="Periplasmic binding protein-like II"/>
    <property type="match status" value="1"/>
</dbReference>
<proteinExistence type="predicted"/>
<dbReference type="PANTHER" id="PTHR43649">
    <property type="entry name" value="ARABINOSE-BINDING PROTEIN-RELATED"/>
    <property type="match status" value="1"/>
</dbReference>
<accession>A0ABW0GP52</accession>
<dbReference type="Pfam" id="PF01547">
    <property type="entry name" value="SBP_bac_1"/>
    <property type="match status" value="1"/>
</dbReference>
<comment type="caution">
    <text evidence="2">The sequence shown here is derived from an EMBL/GenBank/DDBJ whole genome shotgun (WGS) entry which is preliminary data.</text>
</comment>
<evidence type="ECO:0000313" key="3">
    <source>
        <dbReference type="Proteomes" id="UP001596122"/>
    </source>
</evidence>
<dbReference type="Proteomes" id="UP001596122">
    <property type="component" value="Unassembled WGS sequence"/>
</dbReference>
<evidence type="ECO:0000313" key="2">
    <source>
        <dbReference type="EMBL" id="MFC5381743.1"/>
    </source>
</evidence>
<dbReference type="PROSITE" id="PS51257">
    <property type="entry name" value="PROKAR_LIPOPROTEIN"/>
    <property type="match status" value="1"/>
</dbReference>
<feature type="chain" id="PRO_5046288910" evidence="1">
    <location>
        <begin position="22"/>
        <end position="438"/>
    </location>
</feature>
<name>A0ABW0GP52_9MICO</name>
<evidence type="ECO:0000256" key="1">
    <source>
        <dbReference type="SAM" id="SignalP"/>
    </source>
</evidence>
<dbReference type="InterPro" id="IPR006059">
    <property type="entry name" value="SBP"/>
</dbReference>
<keyword evidence="1" id="KW-0732">Signal</keyword>
<dbReference type="PANTHER" id="PTHR43649:SF14">
    <property type="entry name" value="BLR3389 PROTEIN"/>
    <property type="match status" value="1"/>
</dbReference>
<dbReference type="RefSeq" id="WP_340271537.1">
    <property type="nucleotide sequence ID" value="NZ_JBBEOG010000012.1"/>
</dbReference>
<feature type="signal peptide" evidence="1">
    <location>
        <begin position="1"/>
        <end position="21"/>
    </location>
</feature>
<protein>
    <submittedName>
        <fullName evidence="2">ABC transporter substrate-binding protein</fullName>
    </submittedName>
</protein>
<dbReference type="EMBL" id="JBHSLD010000011">
    <property type="protein sequence ID" value="MFC5381743.1"/>
    <property type="molecule type" value="Genomic_DNA"/>
</dbReference>